<comment type="caution">
    <text evidence="1">The sequence shown here is derived from an EMBL/GenBank/DDBJ whole genome shotgun (WGS) entry which is preliminary data.</text>
</comment>
<protein>
    <submittedName>
        <fullName evidence="1">Uncharacterized protein</fullName>
    </submittedName>
</protein>
<name>A0A0F9NIB7_9ZZZZ</name>
<organism evidence="1">
    <name type="scientific">marine sediment metagenome</name>
    <dbReference type="NCBI Taxonomy" id="412755"/>
    <lineage>
        <taxon>unclassified sequences</taxon>
        <taxon>metagenomes</taxon>
        <taxon>ecological metagenomes</taxon>
    </lineage>
</organism>
<evidence type="ECO:0000313" key="1">
    <source>
        <dbReference type="EMBL" id="KKN11732.1"/>
    </source>
</evidence>
<accession>A0A0F9NIB7</accession>
<dbReference type="AlphaFoldDB" id="A0A0F9NIB7"/>
<reference evidence="1" key="1">
    <citation type="journal article" date="2015" name="Nature">
        <title>Complex archaea that bridge the gap between prokaryotes and eukaryotes.</title>
        <authorList>
            <person name="Spang A."/>
            <person name="Saw J.H."/>
            <person name="Jorgensen S.L."/>
            <person name="Zaremba-Niedzwiedzka K."/>
            <person name="Martijn J."/>
            <person name="Lind A.E."/>
            <person name="van Eijk R."/>
            <person name="Schleper C."/>
            <person name="Guy L."/>
            <person name="Ettema T.J."/>
        </authorList>
    </citation>
    <scope>NUCLEOTIDE SEQUENCE</scope>
</reference>
<proteinExistence type="predicted"/>
<dbReference type="EMBL" id="LAZR01004105">
    <property type="protein sequence ID" value="KKN11732.1"/>
    <property type="molecule type" value="Genomic_DNA"/>
</dbReference>
<gene>
    <name evidence="1" type="ORF">LCGC14_1023600</name>
</gene>
<sequence>MVTKAEINSGPSIYDLDTHPRLDFTRIVGNAKPTEVTRGIISGFSLPVYNSDDEELYMENDIPDTYCEVRDLTVHIHCYIDTANNAKKFKLQIEWEHFTVGMDIIPATANTLTAETTTGNDSQYQSYEVEMTIDYDIDGGDIIHIMDELHIRLRRIAASQDEIAGEVVITKIGIVIPSDRLGV</sequence>